<dbReference type="InterPro" id="IPR014729">
    <property type="entry name" value="Rossmann-like_a/b/a_fold"/>
</dbReference>
<dbReference type="PANTHER" id="PTHR11922">
    <property type="entry name" value="GMP SYNTHASE-RELATED"/>
    <property type="match status" value="1"/>
</dbReference>
<dbReference type="FunFam" id="3.30.300.10:FF:000002">
    <property type="entry name" value="GMP synthase [glutamine-hydrolyzing]"/>
    <property type="match status" value="1"/>
</dbReference>
<evidence type="ECO:0000256" key="8">
    <source>
        <dbReference type="ARBA" id="ARBA00022840"/>
    </source>
</evidence>
<feature type="domain" description="GMPS ATP-PPase" evidence="11">
    <location>
        <begin position="193"/>
        <end position="382"/>
    </location>
</feature>
<dbReference type="PROSITE" id="PS51273">
    <property type="entry name" value="GATASE_TYPE_1"/>
    <property type="match status" value="1"/>
</dbReference>
<evidence type="ECO:0000256" key="7">
    <source>
        <dbReference type="ARBA" id="ARBA00022755"/>
    </source>
</evidence>
<evidence type="ECO:0000313" key="12">
    <source>
        <dbReference type="EMBL" id="QQL46097.1"/>
    </source>
</evidence>
<keyword evidence="4 12" id="KW-0436">Ligase</keyword>
<dbReference type="PRINTS" id="PR00097">
    <property type="entry name" value="ANTSNTHASEII"/>
</dbReference>
<keyword evidence="6 10" id="KW-0332">GMP biosynthesis</keyword>
<dbReference type="InterPro" id="IPR029062">
    <property type="entry name" value="Class_I_gatase-like"/>
</dbReference>
<dbReference type="CDD" id="cd01742">
    <property type="entry name" value="GATase1_GMP_Synthase"/>
    <property type="match status" value="1"/>
</dbReference>
<dbReference type="PROSITE" id="PS51553">
    <property type="entry name" value="GMPS_ATP_PPASE"/>
    <property type="match status" value="1"/>
</dbReference>
<dbReference type="InterPro" id="IPR025777">
    <property type="entry name" value="GMPS_ATP_PPase_dom"/>
</dbReference>
<feature type="binding site" evidence="10">
    <location>
        <begin position="220"/>
        <end position="226"/>
    </location>
    <ligand>
        <name>ATP</name>
        <dbReference type="ChEBI" id="CHEBI:30616"/>
    </ligand>
</feature>
<evidence type="ECO:0000256" key="4">
    <source>
        <dbReference type="ARBA" id="ARBA00022598"/>
    </source>
</evidence>
<dbReference type="InterPro" id="IPR001674">
    <property type="entry name" value="GMP_synth_C"/>
</dbReference>
<organism evidence="12 13">
    <name type="scientific">Sulfuriroseicoccus oceanibius</name>
    <dbReference type="NCBI Taxonomy" id="2707525"/>
    <lineage>
        <taxon>Bacteria</taxon>
        <taxon>Pseudomonadati</taxon>
        <taxon>Verrucomicrobiota</taxon>
        <taxon>Verrucomicrobiia</taxon>
        <taxon>Verrucomicrobiales</taxon>
        <taxon>Verrucomicrobiaceae</taxon>
        <taxon>Sulfuriroseicoccus</taxon>
    </lineage>
</organism>
<evidence type="ECO:0000256" key="2">
    <source>
        <dbReference type="ARBA" id="ARBA00005153"/>
    </source>
</evidence>
<dbReference type="InterPro" id="IPR004739">
    <property type="entry name" value="GMP_synth_GATase"/>
</dbReference>
<keyword evidence="8 10" id="KW-0067">ATP-binding</keyword>
<dbReference type="NCBIfam" id="TIGR00884">
    <property type="entry name" value="guaA_Cterm"/>
    <property type="match status" value="1"/>
</dbReference>
<dbReference type="AlphaFoldDB" id="A0A6B3L1B2"/>
<evidence type="ECO:0000256" key="3">
    <source>
        <dbReference type="ARBA" id="ARBA00012746"/>
    </source>
</evidence>
<dbReference type="GO" id="GO:0005524">
    <property type="term" value="F:ATP binding"/>
    <property type="evidence" value="ECO:0007669"/>
    <property type="project" value="UniProtKB-UniRule"/>
</dbReference>
<dbReference type="EC" id="6.3.5.2" evidence="3"/>
<name>A0A6B3L1B2_9BACT</name>
<dbReference type="GO" id="GO:0003921">
    <property type="term" value="F:GMP synthase activity"/>
    <property type="evidence" value="ECO:0007669"/>
    <property type="project" value="InterPro"/>
</dbReference>
<keyword evidence="7 10" id="KW-0658">Purine biosynthesis</keyword>
<dbReference type="Pfam" id="PF00958">
    <property type="entry name" value="GMP_synt_C"/>
    <property type="match status" value="1"/>
</dbReference>
<dbReference type="PANTHER" id="PTHR11922:SF2">
    <property type="entry name" value="GMP SYNTHASE [GLUTAMINE-HYDROLYZING]"/>
    <property type="match status" value="1"/>
</dbReference>
<sequence>MEEINHVAVLDFGSQYTQLIVRRVRELGYFAKLYRPEDVAEIGKPGAIILSGGPKSTSEADAPDIDFATLDAYGVPVLGVCYGMQLLNIKFGGEVKASDKREYGQAIMKPVACEGLYEGVSAESQVWMSHSDTVSNLPDGCSVIAVNQHDTPVSLQWGERYFGIQYHPEVTHSHEGTRILGNFLMMAGDLQPFRIEEFRREIIDGIRDRVGDKQVVCGVSGGVDSTVLAVLLHEAGVNMRAIFVDNGLLRKDEAAEVVNNFHRMGVPIEKVDASERFLTALAGETAPEKKRVIIGNLFLDVFWDAVGDAEILAQGTLYPDVIESASNENSKASKIKTHHNRVDRVLELQAQGKVLEPLAELFKDEVRELGASLGIAKDILNRHPFPGPGLAVRCPGDITKEKLDIIREVDAIFISRLKDHGWYDKVWQAYGALVPVKTVGVKGDERSYEWACSLRAVVSEDAMTADWVELPYSILRESSNMILNSVAGINRVLFDVSSKPPASIEWE</sequence>
<comment type="function">
    <text evidence="1">Catalyzes the synthesis of GMP from XMP.</text>
</comment>
<dbReference type="Pfam" id="PF03054">
    <property type="entry name" value="tRNA_Me_trans"/>
    <property type="match status" value="1"/>
</dbReference>
<dbReference type="CDD" id="cd01997">
    <property type="entry name" value="GMP_synthase_C"/>
    <property type="match status" value="1"/>
</dbReference>
<evidence type="ECO:0000256" key="10">
    <source>
        <dbReference type="PROSITE-ProRule" id="PRU00886"/>
    </source>
</evidence>
<dbReference type="NCBIfam" id="NF000848">
    <property type="entry name" value="PRK00074.1"/>
    <property type="match status" value="1"/>
</dbReference>
<comment type="pathway">
    <text evidence="2">Purine metabolism; GMP biosynthesis; GMP from XMP (L-Gln route): step 1/1.</text>
</comment>
<evidence type="ECO:0000256" key="6">
    <source>
        <dbReference type="ARBA" id="ARBA00022749"/>
    </source>
</evidence>
<dbReference type="Gene3D" id="3.40.50.880">
    <property type="match status" value="1"/>
</dbReference>
<dbReference type="SUPFAM" id="SSF52402">
    <property type="entry name" value="Adenine nucleotide alpha hydrolases-like"/>
    <property type="match status" value="1"/>
</dbReference>
<proteinExistence type="predicted"/>
<evidence type="ECO:0000259" key="11">
    <source>
        <dbReference type="PROSITE" id="PS51553"/>
    </source>
</evidence>
<keyword evidence="9" id="KW-0315">Glutamine amidotransferase</keyword>
<dbReference type="GO" id="GO:0005829">
    <property type="term" value="C:cytosol"/>
    <property type="evidence" value="ECO:0007669"/>
    <property type="project" value="TreeGrafter"/>
</dbReference>
<dbReference type="RefSeq" id="WP_164362762.1">
    <property type="nucleotide sequence ID" value="NZ_CP066776.1"/>
</dbReference>
<dbReference type="SUPFAM" id="SSF54810">
    <property type="entry name" value="GMP synthetase C-terminal dimerisation domain"/>
    <property type="match status" value="1"/>
</dbReference>
<dbReference type="Gene3D" id="3.30.300.10">
    <property type="match status" value="1"/>
</dbReference>
<dbReference type="PRINTS" id="PR00096">
    <property type="entry name" value="GATASE"/>
</dbReference>
<reference evidence="12 13" key="1">
    <citation type="submission" date="2020-12" db="EMBL/GenBank/DDBJ databases">
        <title>Sulforoseuscoccus oceanibium gen. nov., sp. nov., a representative of the phylum Verrucomicrobia with special cytoplasmic membrane, and proposal of Sulforoseuscoccusaceae fam. nov.</title>
        <authorList>
            <person name="Xi F."/>
        </authorList>
    </citation>
    <scope>NUCLEOTIDE SEQUENCE [LARGE SCALE GENOMIC DNA]</scope>
    <source>
        <strain evidence="12 13">T37</strain>
    </source>
</reference>
<keyword evidence="13" id="KW-1185">Reference proteome</keyword>
<dbReference type="InterPro" id="IPR017926">
    <property type="entry name" value="GATASE"/>
</dbReference>
<dbReference type="Gene3D" id="3.40.50.620">
    <property type="entry name" value="HUPs"/>
    <property type="match status" value="1"/>
</dbReference>
<protein>
    <recommendedName>
        <fullName evidence="3">GMP synthase (glutamine-hydrolyzing)</fullName>
        <ecNumber evidence="3">6.3.5.2</ecNumber>
    </recommendedName>
</protein>
<dbReference type="EMBL" id="CP066776">
    <property type="protein sequence ID" value="QQL46097.1"/>
    <property type="molecule type" value="Genomic_DNA"/>
</dbReference>
<dbReference type="SUPFAM" id="SSF52317">
    <property type="entry name" value="Class I glutamine amidotransferase-like"/>
    <property type="match status" value="1"/>
</dbReference>
<evidence type="ECO:0000256" key="5">
    <source>
        <dbReference type="ARBA" id="ARBA00022741"/>
    </source>
</evidence>
<keyword evidence="5 10" id="KW-0547">Nucleotide-binding</keyword>
<dbReference type="NCBIfam" id="TIGR00888">
    <property type="entry name" value="guaA_Nterm"/>
    <property type="match status" value="1"/>
</dbReference>
<dbReference type="KEGG" id="soa:G3M56_005815"/>
<dbReference type="Pfam" id="PF00117">
    <property type="entry name" value="GATase"/>
    <property type="match status" value="1"/>
</dbReference>
<gene>
    <name evidence="12" type="primary">guaA</name>
    <name evidence="12" type="ORF">G3M56_005815</name>
</gene>
<evidence type="ECO:0000313" key="13">
    <source>
        <dbReference type="Proteomes" id="UP000475117"/>
    </source>
</evidence>
<evidence type="ECO:0000256" key="1">
    <source>
        <dbReference type="ARBA" id="ARBA00002332"/>
    </source>
</evidence>
<dbReference type="Proteomes" id="UP000475117">
    <property type="component" value="Chromosome"/>
</dbReference>
<accession>A0A6B3L1B2</accession>
<dbReference type="UniPathway" id="UPA00189">
    <property type="reaction ID" value="UER00296"/>
</dbReference>
<evidence type="ECO:0000256" key="9">
    <source>
        <dbReference type="ARBA" id="ARBA00022962"/>
    </source>
</evidence>
<dbReference type="PRINTS" id="PR00099">
    <property type="entry name" value="CPSGATASE"/>
</dbReference>